<dbReference type="PRINTS" id="PR00173">
    <property type="entry name" value="EDTRNSPORT"/>
</dbReference>
<reference evidence="8 9" key="1">
    <citation type="submission" date="2014-03" db="EMBL/GenBank/DDBJ databases">
        <title>Draft genome sequence of the Serratia grimesii strain a2.</title>
        <authorList>
            <person name="Toymentseva A."/>
            <person name="Kazakov S."/>
            <person name="Giliazeva A."/>
            <person name="Ismagilova R."/>
            <person name="Shah R."/>
            <person name="Sharipova M."/>
            <person name="Khaitlina S."/>
            <person name="Mardanova A."/>
        </authorList>
    </citation>
    <scope>NUCLEOTIDE SEQUENCE [LARGE SCALE GENOMIC DNA]</scope>
    <source>
        <strain evidence="8 9">A2</strain>
    </source>
</reference>
<feature type="transmembrane region" description="Helical" evidence="7">
    <location>
        <begin position="395"/>
        <end position="415"/>
    </location>
</feature>
<comment type="subcellular location">
    <subcellularLocation>
        <location evidence="1">Membrane</location>
        <topology evidence="1">Multi-pass membrane protein</topology>
    </subcellularLocation>
</comment>
<evidence type="ECO:0000256" key="5">
    <source>
        <dbReference type="ARBA" id="ARBA00022989"/>
    </source>
</evidence>
<evidence type="ECO:0000256" key="1">
    <source>
        <dbReference type="ARBA" id="ARBA00004141"/>
    </source>
</evidence>
<feature type="transmembrane region" description="Helical" evidence="7">
    <location>
        <begin position="71"/>
        <end position="92"/>
    </location>
</feature>
<feature type="transmembrane region" description="Helical" evidence="7">
    <location>
        <begin position="260"/>
        <end position="284"/>
    </location>
</feature>
<dbReference type="EMBL" id="JGVP01000020">
    <property type="protein sequence ID" value="KFB87918.1"/>
    <property type="molecule type" value="Genomic_DNA"/>
</dbReference>
<dbReference type="Proteomes" id="UP000028721">
    <property type="component" value="Unassembled WGS sequence"/>
</dbReference>
<feature type="transmembrane region" description="Helical" evidence="7">
    <location>
        <begin position="33"/>
        <end position="51"/>
    </location>
</feature>
<feature type="transmembrane region" description="Helical" evidence="7">
    <location>
        <begin position="104"/>
        <end position="126"/>
    </location>
</feature>
<gene>
    <name evidence="8" type="ORF">CR62_09870</name>
</gene>
<dbReference type="InterPro" id="IPR001991">
    <property type="entry name" value="Na-dicarboxylate_symporter"/>
</dbReference>
<evidence type="ECO:0000256" key="3">
    <source>
        <dbReference type="ARBA" id="ARBA00022448"/>
    </source>
</evidence>
<protein>
    <submittedName>
        <fullName evidence="8">L-cystine transporter tcyP</fullName>
    </submittedName>
</protein>
<keyword evidence="6 7" id="KW-0472">Membrane</keyword>
<feature type="transmembrane region" description="Helical" evidence="7">
    <location>
        <begin position="6"/>
        <end position="21"/>
    </location>
</feature>
<evidence type="ECO:0000313" key="9">
    <source>
        <dbReference type="Proteomes" id="UP000028721"/>
    </source>
</evidence>
<keyword evidence="3" id="KW-0813">Transport</keyword>
<keyword evidence="5 7" id="KW-1133">Transmembrane helix</keyword>
<keyword evidence="4 7" id="KW-0812">Transmembrane</keyword>
<evidence type="ECO:0000313" key="8">
    <source>
        <dbReference type="EMBL" id="KFB87918.1"/>
    </source>
</evidence>
<organism evidence="8 9">
    <name type="scientific">Serratia grimesii</name>
    <dbReference type="NCBI Taxonomy" id="82995"/>
    <lineage>
        <taxon>Bacteria</taxon>
        <taxon>Pseudomonadati</taxon>
        <taxon>Pseudomonadota</taxon>
        <taxon>Gammaproteobacteria</taxon>
        <taxon>Enterobacterales</taxon>
        <taxon>Yersiniaceae</taxon>
        <taxon>Serratia</taxon>
    </lineage>
</organism>
<dbReference type="InterPro" id="IPR036458">
    <property type="entry name" value="Na:dicarbo_symporter_sf"/>
</dbReference>
<feature type="transmembrane region" description="Helical" evidence="7">
    <location>
        <begin position="370"/>
        <end position="389"/>
    </location>
</feature>
<dbReference type="PANTHER" id="PTHR42865">
    <property type="entry name" value="PROTON/GLUTAMATE-ASPARTATE SYMPORTER"/>
    <property type="match status" value="1"/>
</dbReference>
<feature type="transmembrane region" description="Helical" evidence="7">
    <location>
        <begin position="186"/>
        <end position="205"/>
    </location>
</feature>
<keyword evidence="9" id="KW-1185">Reference proteome</keyword>
<proteinExistence type="inferred from homology"/>
<sequence length="508" mass="53966">MNLPLVINVVIFVALLLLLAQTRHKQWSLAKKVLVGLVVGVVFGLALQLVYGSDNPVLKESISWFNIVGNGYVQLLQMIVMPLVFASILSAVAKLHNASSLGKISFLTIGTLLFTTLISALVGVLVTNLFGLTAEGLVQGAQESARLSAIQSNYVGKLADLTVPQMVLSFIPKNPFADLTGASPTSIISVVIFATFLGVASLQLLKDDKPKGERVLVAIDTLQAWVMKLVRLVMKLTPYGVLALMTKVVAGSNVHDIIKLGSFVVASYLGLAIMFAVHAALLAFTGVNPLKFFRKVWPVITFAFTSRSSAASIPLNVEAQTRRLGVPESIASFSASFGATIGQNGCAGLYPAMLAVMVAPTVGINPLDPVWIATLVGIVTISSAGVAGVGGGATFAALIVLPAMGLPVTLVALLISVEPLIDMGRTALNVNGSMAAGTITSQLMKQTDKSIMDSEDEVELAHQLNFVSNVKNRVFHHAPVFLCFAKRLWPFATRQPLIDFGNHPRQLC</sequence>
<feature type="transmembrane region" description="Helical" evidence="7">
    <location>
        <begin position="335"/>
        <end position="358"/>
    </location>
</feature>
<comment type="caution">
    <text evidence="8">The sequence shown here is derived from an EMBL/GenBank/DDBJ whole genome shotgun (WGS) entry which is preliminary data.</text>
</comment>
<dbReference type="PANTHER" id="PTHR42865:SF5">
    <property type="entry name" value="L-CYSTINE TRANSPORTER TCYP"/>
    <property type="match status" value="1"/>
</dbReference>
<evidence type="ECO:0000256" key="2">
    <source>
        <dbReference type="ARBA" id="ARBA00006148"/>
    </source>
</evidence>
<comment type="similarity">
    <text evidence="2">Belongs to the dicarboxylate/amino acid:cation symporter (DAACS) (TC 2.A.23) family.</text>
</comment>
<name>A0ABR4U788_9GAMM</name>
<dbReference type="Pfam" id="PF00375">
    <property type="entry name" value="SDF"/>
    <property type="match status" value="1"/>
</dbReference>
<dbReference type="Gene3D" id="1.10.3860.10">
    <property type="entry name" value="Sodium:dicarboxylate symporter"/>
    <property type="match status" value="1"/>
</dbReference>
<evidence type="ECO:0000256" key="4">
    <source>
        <dbReference type="ARBA" id="ARBA00022692"/>
    </source>
</evidence>
<evidence type="ECO:0000256" key="7">
    <source>
        <dbReference type="SAM" id="Phobius"/>
    </source>
</evidence>
<dbReference type="SUPFAM" id="SSF118215">
    <property type="entry name" value="Proton glutamate symport protein"/>
    <property type="match status" value="1"/>
</dbReference>
<accession>A0ABR4U788</accession>
<evidence type="ECO:0000256" key="6">
    <source>
        <dbReference type="ARBA" id="ARBA00023136"/>
    </source>
</evidence>